<proteinExistence type="predicted"/>
<dbReference type="EMBL" id="CP017080">
    <property type="protein sequence ID" value="AOH56089.1"/>
    <property type="molecule type" value="Genomic_DNA"/>
</dbReference>
<dbReference type="InterPro" id="IPR021338">
    <property type="entry name" value="DUF2953"/>
</dbReference>
<sequence>MKWLLLIAGCLILLLLLLMFTKIKVYIDLKHVHKNDKIQIKLTAWYGLFHYTIKVPVIKKEEGSATITVKKEQGMKEESKKEETKKVTPENLRDGLADLRTMIVHIVGFHKIVRQFTRKVKVKKFVWHSMVGTKNAAHTGMLTGACWALKGSIIGLLTSYLNFQIMPSYSITPNFQRWQANTLISCILQFRIGQAMWTGIKLLRYWKGKKANFKSGNLARLSGDSNKQSF</sequence>
<evidence type="ECO:0000313" key="2">
    <source>
        <dbReference type="Proteomes" id="UP000077926"/>
    </source>
</evidence>
<dbReference type="KEGG" id="bmur:ABE28_017135"/>
<gene>
    <name evidence="1" type="ORF">ABE28_017135</name>
</gene>
<evidence type="ECO:0000313" key="1">
    <source>
        <dbReference type="EMBL" id="AOH56089.1"/>
    </source>
</evidence>
<accession>A0A1B3XSB1</accession>
<name>A0A1B3XSB1_9BACI</name>
<dbReference type="AlphaFoldDB" id="A0A1B3XSB1"/>
<organism evidence="1 2">
    <name type="scientific">Peribacillus muralis</name>
    <dbReference type="NCBI Taxonomy" id="264697"/>
    <lineage>
        <taxon>Bacteria</taxon>
        <taxon>Bacillati</taxon>
        <taxon>Bacillota</taxon>
        <taxon>Bacilli</taxon>
        <taxon>Bacillales</taxon>
        <taxon>Bacillaceae</taxon>
        <taxon>Peribacillus</taxon>
    </lineage>
</organism>
<keyword evidence="2" id="KW-1185">Reference proteome</keyword>
<protein>
    <recommendedName>
        <fullName evidence="3">DUF2953 domain-containing protein</fullName>
    </recommendedName>
</protein>
<dbReference type="STRING" id="264697.ABE28_017135"/>
<reference evidence="1 2" key="1">
    <citation type="submission" date="2016-08" db="EMBL/GenBank/DDBJ databases">
        <title>Complete genome sequence of Bacillus muralis G25-68, a strain with toxicity to nematodes.</title>
        <authorList>
            <person name="Zheng Z."/>
        </authorList>
    </citation>
    <scope>NUCLEOTIDE SEQUENCE [LARGE SCALE GENOMIC DNA]</scope>
    <source>
        <strain evidence="1 2">G25-68</strain>
    </source>
</reference>
<dbReference type="Pfam" id="PF11167">
    <property type="entry name" value="DUF2953"/>
    <property type="match status" value="1"/>
</dbReference>
<dbReference type="RefSeq" id="WP_064466005.1">
    <property type="nucleotide sequence ID" value="NZ_CP017080.1"/>
</dbReference>
<dbReference type="Proteomes" id="UP000077926">
    <property type="component" value="Chromosome"/>
</dbReference>
<evidence type="ECO:0008006" key="3">
    <source>
        <dbReference type="Google" id="ProtNLM"/>
    </source>
</evidence>